<gene>
    <name evidence="1" type="ORF">HycuGV_00108</name>
</gene>
<dbReference type="Gene3D" id="2.80.10.50">
    <property type="match status" value="1"/>
</dbReference>
<name>A0AAF1D2A9_9BBAC</name>
<protein>
    <submittedName>
        <fullName evidence="1">Fgf-2</fullName>
    </submittedName>
</protein>
<sequence length="382" mass="43095">MLSYWALLLCAYTTSAVVPNNYFLNPVKHIDMSNKTVGAGYQILNNGTTHLYYNINQGYSAVKAVVKYVPHTFFFYKDGVKVYIRDDKCRFLCVNICGQVFLSPVRFRNVCRFVLHPTAENSIKIYTVIGDAAQPVYKTLEFAADKNLLTTQVGQINETSASTDFNLNVPPLVEERHQNNCLKIQETVRLNLDASPTNWCKLPDLQQIKGPRQKVAHIGDKTQTIYNIQLNEETFVSETGVGADRSTYFFKYNVGANQLVFANSANCKFMCQNKCGSVYFTHTFNADCIARLHYGRGLNKKYVRFDNSNLYMSLNISRLGYSEMPMSSISFVAGIAKSDKVCSFNLQTDAPADEQCKNKAALLLTLPFITMFIQILVSVMVK</sequence>
<proteinExistence type="predicted"/>
<dbReference type="InterPro" id="IPR008996">
    <property type="entry name" value="IL1/FGF"/>
</dbReference>
<evidence type="ECO:0000313" key="1">
    <source>
        <dbReference type="EMBL" id="QBQ01661.1"/>
    </source>
</evidence>
<dbReference type="SUPFAM" id="SSF50353">
    <property type="entry name" value="Cytokine"/>
    <property type="match status" value="1"/>
</dbReference>
<dbReference type="Proteomes" id="UP000831479">
    <property type="component" value="Segment"/>
</dbReference>
<organism evidence="1 2">
    <name type="scientific">Hyphantria cunea granulovirus</name>
    <dbReference type="NCBI Taxonomy" id="307448"/>
    <lineage>
        <taxon>Viruses</taxon>
        <taxon>Viruses incertae sedis</taxon>
        <taxon>Naldaviricetes</taxon>
        <taxon>Lefavirales</taxon>
        <taxon>Baculoviridae</taxon>
        <taxon>Betabaculovirus</taxon>
        <taxon>Betabaculovirus hycuneae</taxon>
    </lineage>
</organism>
<dbReference type="EMBL" id="MH923363">
    <property type="protein sequence ID" value="QBQ01661.1"/>
    <property type="molecule type" value="Genomic_DNA"/>
</dbReference>
<accession>A0AAF1D2A9</accession>
<reference evidence="1" key="1">
    <citation type="journal article" date="2019" name="Genomics">
        <title>Genome sequence analysis and organization of the Hyphantria cunea granulovirus (HycuGV-Hc1) from Turkey.</title>
        <authorList>
            <person name="Gencer D."/>
            <person name="Bayramoglu Z."/>
            <person name="Nalcacioglu R."/>
            <person name="Demirbag Z."/>
            <person name="Demir I."/>
        </authorList>
    </citation>
    <scope>NUCLEOTIDE SEQUENCE</scope>
    <source>
        <strain evidence="1">Hc1</strain>
    </source>
</reference>
<evidence type="ECO:0000313" key="2">
    <source>
        <dbReference type="Proteomes" id="UP000831479"/>
    </source>
</evidence>
<keyword evidence="2" id="KW-1185">Reference proteome</keyword>